<dbReference type="GO" id="GO:0006274">
    <property type="term" value="P:DNA replication termination"/>
    <property type="evidence" value="ECO:0007669"/>
    <property type="project" value="TreeGrafter"/>
</dbReference>
<organism evidence="1 2">
    <name type="scientific">Trifolium subterraneum</name>
    <name type="common">Subterranean clover</name>
    <dbReference type="NCBI Taxonomy" id="3900"/>
    <lineage>
        <taxon>Eukaryota</taxon>
        <taxon>Viridiplantae</taxon>
        <taxon>Streptophyta</taxon>
        <taxon>Embryophyta</taxon>
        <taxon>Tracheophyta</taxon>
        <taxon>Spermatophyta</taxon>
        <taxon>Magnoliopsida</taxon>
        <taxon>eudicotyledons</taxon>
        <taxon>Gunneridae</taxon>
        <taxon>Pentapetalae</taxon>
        <taxon>rosids</taxon>
        <taxon>fabids</taxon>
        <taxon>Fabales</taxon>
        <taxon>Fabaceae</taxon>
        <taxon>Papilionoideae</taxon>
        <taxon>50 kb inversion clade</taxon>
        <taxon>NPAAA clade</taxon>
        <taxon>Hologalegina</taxon>
        <taxon>IRL clade</taxon>
        <taxon>Trifolieae</taxon>
        <taxon>Trifolium</taxon>
    </lineage>
</organism>
<dbReference type="OrthoDB" id="247013at2759"/>
<dbReference type="InterPro" id="IPR006735">
    <property type="entry name" value="Rtf2"/>
</dbReference>
<reference evidence="2" key="1">
    <citation type="journal article" date="2017" name="Front. Plant Sci.">
        <title>Climate Clever Clovers: New Paradigm to Reduce the Environmental Footprint of Ruminants by Breeding Low Methanogenic Forages Utilizing Haplotype Variation.</title>
        <authorList>
            <person name="Kaur P."/>
            <person name="Appels R."/>
            <person name="Bayer P.E."/>
            <person name="Keeble-Gagnere G."/>
            <person name="Wang J."/>
            <person name="Hirakawa H."/>
            <person name="Shirasawa K."/>
            <person name="Vercoe P."/>
            <person name="Stefanova K."/>
            <person name="Durmic Z."/>
            <person name="Nichols P."/>
            <person name="Revell C."/>
            <person name="Isobe S.N."/>
            <person name="Edwards D."/>
            <person name="Erskine W."/>
        </authorList>
    </citation>
    <scope>NUCLEOTIDE SEQUENCE [LARGE SCALE GENOMIC DNA]</scope>
    <source>
        <strain evidence="2">cv. Daliak</strain>
    </source>
</reference>
<sequence length="79" mass="8788">MAVLHALSHVIESLVEALLGIKLPKEFGHINGLKDTIKIELSSIFGEDDGAKFRCSIVGLEFNGKYKFFILRNCGLIRL</sequence>
<evidence type="ECO:0000313" key="2">
    <source>
        <dbReference type="Proteomes" id="UP000242715"/>
    </source>
</evidence>
<dbReference type="Proteomes" id="UP000242715">
    <property type="component" value="Unassembled WGS sequence"/>
</dbReference>
<dbReference type="PANTHER" id="PTHR12775">
    <property type="entry name" value="PROTEIN C20ORF43 HOMOLOG"/>
    <property type="match status" value="1"/>
</dbReference>
<name>A0A2Z6N4U2_TRISU</name>
<keyword evidence="2" id="KW-1185">Reference proteome</keyword>
<accession>A0A2Z6N4U2</accession>
<gene>
    <name evidence="1" type="ORF">TSUD_208520</name>
</gene>
<evidence type="ECO:0000313" key="1">
    <source>
        <dbReference type="EMBL" id="GAU38741.1"/>
    </source>
</evidence>
<dbReference type="AlphaFoldDB" id="A0A2Z6N4U2"/>
<dbReference type="PANTHER" id="PTHR12775:SF2">
    <property type="entry name" value="REPLICATION TERMINATION FACTOR 2"/>
    <property type="match status" value="1"/>
</dbReference>
<dbReference type="GO" id="GO:0005634">
    <property type="term" value="C:nucleus"/>
    <property type="evidence" value="ECO:0007669"/>
    <property type="project" value="TreeGrafter"/>
</dbReference>
<dbReference type="EMBL" id="DF973728">
    <property type="protein sequence ID" value="GAU38741.1"/>
    <property type="molecule type" value="Genomic_DNA"/>
</dbReference>
<proteinExistence type="predicted"/>
<protein>
    <submittedName>
        <fullName evidence="1">Uncharacterized protein</fullName>
    </submittedName>
</protein>
<dbReference type="Pfam" id="PF04641">
    <property type="entry name" value="Rtf2"/>
    <property type="match status" value="1"/>
</dbReference>